<protein>
    <submittedName>
        <fullName evidence="1">Unannotated protein</fullName>
    </submittedName>
</protein>
<proteinExistence type="predicted"/>
<accession>A0A6J7H0Y5</accession>
<organism evidence="1">
    <name type="scientific">freshwater metagenome</name>
    <dbReference type="NCBI Taxonomy" id="449393"/>
    <lineage>
        <taxon>unclassified sequences</taxon>
        <taxon>metagenomes</taxon>
        <taxon>ecological metagenomes</taxon>
    </lineage>
</organism>
<name>A0A6J7H0Y5_9ZZZZ</name>
<dbReference type="PROSITE" id="PS51257">
    <property type="entry name" value="PROKAR_LIPOPROTEIN"/>
    <property type="match status" value="1"/>
</dbReference>
<reference evidence="1" key="1">
    <citation type="submission" date="2020-05" db="EMBL/GenBank/DDBJ databases">
        <authorList>
            <person name="Chiriac C."/>
            <person name="Salcher M."/>
            <person name="Ghai R."/>
            <person name="Kavagutti S V."/>
        </authorList>
    </citation>
    <scope>NUCLEOTIDE SEQUENCE</scope>
</reference>
<dbReference type="AlphaFoldDB" id="A0A6J7H0Y5"/>
<dbReference type="EMBL" id="CAFBMC010000106">
    <property type="protein sequence ID" value="CAB4909379.1"/>
    <property type="molecule type" value="Genomic_DNA"/>
</dbReference>
<gene>
    <name evidence="1" type="ORF">UFOPK3495_01480</name>
</gene>
<evidence type="ECO:0000313" key="1">
    <source>
        <dbReference type="EMBL" id="CAB4909379.1"/>
    </source>
</evidence>
<sequence length="170" mass="17421">MKRGLPLSIGAVVLVCLTGALGGCSSNSSEPSSAPSIEVSSDLEVAQPEATVSSGAATYVVAQDVQDTYYKAICIGPGTKLGMGGTFDDATKTCTDPSGTKTTQAQGLAALLSSTPDEMRSSTQFMVVQVGKPVTGCPTADEYNTVADLTITNECVENAMKAMSVFMTSK</sequence>